<organism evidence="2 3">
    <name type="scientific">Basfia succiniciproducens</name>
    <dbReference type="NCBI Taxonomy" id="653940"/>
    <lineage>
        <taxon>Bacteria</taxon>
        <taxon>Pseudomonadati</taxon>
        <taxon>Pseudomonadota</taxon>
        <taxon>Gammaproteobacteria</taxon>
        <taxon>Pasteurellales</taxon>
        <taxon>Pasteurellaceae</taxon>
        <taxon>Basfia</taxon>
    </lineage>
</organism>
<dbReference type="Pfam" id="PF03992">
    <property type="entry name" value="ABM"/>
    <property type="match status" value="1"/>
</dbReference>
<dbReference type="InterPro" id="IPR050744">
    <property type="entry name" value="AI-2_Isomerase_LsrG"/>
</dbReference>
<dbReference type="Gene3D" id="3.30.70.100">
    <property type="match status" value="1"/>
</dbReference>
<gene>
    <name evidence="2" type="ORF">SAMN02910354_01372</name>
</gene>
<dbReference type="PROSITE" id="PS51725">
    <property type="entry name" value="ABM"/>
    <property type="match status" value="1"/>
</dbReference>
<reference evidence="2 3" key="1">
    <citation type="submission" date="2016-10" db="EMBL/GenBank/DDBJ databases">
        <authorList>
            <person name="Varghese N."/>
            <person name="Submissions S."/>
        </authorList>
    </citation>
    <scope>NUCLEOTIDE SEQUENCE [LARGE SCALE GENOMIC DNA]</scope>
    <source>
        <strain evidence="2 3">DSM 22022</strain>
    </source>
</reference>
<dbReference type="Proteomes" id="UP000199588">
    <property type="component" value="Unassembled WGS sequence"/>
</dbReference>
<dbReference type="SUPFAM" id="SSF54909">
    <property type="entry name" value="Dimeric alpha+beta barrel"/>
    <property type="match status" value="1"/>
</dbReference>
<proteinExistence type="predicted"/>
<keyword evidence="3" id="KW-1185">Reference proteome</keyword>
<feature type="domain" description="ABM" evidence="1">
    <location>
        <begin position="2"/>
        <end position="91"/>
    </location>
</feature>
<name>A0A1G5CYA1_9PAST</name>
<protein>
    <submittedName>
        <fullName evidence="2">Quinol monooxygenase YgiN</fullName>
    </submittedName>
</protein>
<dbReference type="InterPro" id="IPR011008">
    <property type="entry name" value="Dimeric_a/b-barrel"/>
</dbReference>
<evidence type="ECO:0000259" key="1">
    <source>
        <dbReference type="PROSITE" id="PS51725"/>
    </source>
</evidence>
<evidence type="ECO:0000313" key="2">
    <source>
        <dbReference type="EMBL" id="SCY07529.1"/>
    </source>
</evidence>
<dbReference type="EMBL" id="FMUQ01000010">
    <property type="protein sequence ID" value="SCY07529.1"/>
    <property type="molecule type" value="Genomic_DNA"/>
</dbReference>
<accession>A0A1G5CYA1</accession>
<dbReference type="InterPro" id="IPR007138">
    <property type="entry name" value="ABM_dom"/>
</dbReference>
<dbReference type="RefSeq" id="WP_090655518.1">
    <property type="nucleotide sequence ID" value="NZ_CP015031.1"/>
</dbReference>
<sequence>MIAVYAIAKVKADKITAFEDVVKELVAKSRGDQGCISYACGLVQGKENTYTFIEQWQSMEDLKLHTQQPHFIEAGAKFADILSAELEINVVDYLA</sequence>
<comment type="caution">
    <text evidence="2">The sequence shown here is derived from an EMBL/GenBank/DDBJ whole genome shotgun (WGS) entry which is preliminary data.</text>
</comment>
<keyword evidence="2" id="KW-0503">Monooxygenase</keyword>
<dbReference type="PANTHER" id="PTHR33336">
    <property type="entry name" value="QUINOL MONOOXYGENASE YGIN-RELATED"/>
    <property type="match status" value="1"/>
</dbReference>
<dbReference type="GO" id="GO:0004497">
    <property type="term" value="F:monooxygenase activity"/>
    <property type="evidence" value="ECO:0007669"/>
    <property type="project" value="UniProtKB-KW"/>
</dbReference>
<keyword evidence="2" id="KW-0560">Oxidoreductase</keyword>
<evidence type="ECO:0000313" key="3">
    <source>
        <dbReference type="Proteomes" id="UP000199588"/>
    </source>
</evidence>
<dbReference type="PANTHER" id="PTHR33336:SF15">
    <property type="entry name" value="ABM DOMAIN-CONTAINING PROTEIN"/>
    <property type="match status" value="1"/>
</dbReference>